<gene>
    <name evidence="2" type="ORF">AMTR_s00142p00047070</name>
</gene>
<dbReference type="OMA" id="IMENMFK"/>
<keyword evidence="1" id="KW-0175">Coiled coil</keyword>
<evidence type="ECO:0000256" key="1">
    <source>
        <dbReference type="SAM" id="Coils"/>
    </source>
</evidence>
<dbReference type="KEGG" id="atr:18434223"/>
<proteinExistence type="predicted"/>
<dbReference type="PANTHER" id="PTHR36800">
    <property type="entry name" value="POLYAMINE-MODULATED FACTOR 1-BINDING PROTEIN"/>
    <property type="match status" value="1"/>
</dbReference>
<dbReference type="EMBL" id="KI393933">
    <property type="protein sequence ID" value="ERN06036.1"/>
    <property type="molecule type" value="Genomic_DNA"/>
</dbReference>
<name>W1PEH5_AMBTC</name>
<evidence type="ECO:0000313" key="3">
    <source>
        <dbReference type="Proteomes" id="UP000017836"/>
    </source>
</evidence>
<reference evidence="3" key="1">
    <citation type="journal article" date="2013" name="Science">
        <title>The Amborella genome and the evolution of flowering plants.</title>
        <authorList>
            <consortium name="Amborella Genome Project"/>
        </authorList>
    </citation>
    <scope>NUCLEOTIDE SEQUENCE [LARGE SCALE GENOMIC DNA]</scope>
</reference>
<dbReference type="Gramene" id="ERN06036">
    <property type="protein sequence ID" value="ERN06036"/>
    <property type="gene ID" value="AMTR_s00142p00047070"/>
</dbReference>
<protein>
    <submittedName>
        <fullName evidence="2">Uncharacterized protein</fullName>
    </submittedName>
</protein>
<organism evidence="2 3">
    <name type="scientific">Amborella trichopoda</name>
    <dbReference type="NCBI Taxonomy" id="13333"/>
    <lineage>
        <taxon>Eukaryota</taxon>
        <taxon>Viridiplantae</taxon>
        <taxon>Streptophyta</taxon>
        <taxon>Embryophyta</taxon>
        <taxon>Tracheophyta</taxon>
        <taxon>Spermatophyta</taxon>
        <taxon>Magnoliopsida</taxon>
        <taxon>Amborellales</taxon>
        <taxon>Amborellaceae</taxon>
        <taxon>Amborella</taxon>
    </lineage>
</organism>
<dbReference type="PANTHER" id="PTHR36800:SF1">
    <property type="entry name" value="POLYAMINE-MODULATED FACTOR 1-BINDING PROTEIN"/>
    <property type="match status" value="1"/>
</dbReference>
<sequence>MDEKLGLPAPSPSNPQLLSETAAQLSSLVDDVIQQAQGATENMLRMISEIDESSNGITEEMAQSKESTINRKKTLEEERERFQNAAMNVLAMLTGENN</sequence>
<accession>W1PEH5</accession>
<keyword evidence="3" id="KW-1185">Reference proteome</keyword>
<dbReference type="AlphaFoldDB" id="W1PEH5"/>
<evidence type="ECO:0000313" key="2">
    <source>
        <dbReference type="EMBL" id="ERN06036.1"/>
    </source>
</evidence>
<dbReference type="OrthoDB" id="778453at2759"/>
<dbReference type="HOGENOM" id="CLU_158880_0_0_1"/>
<dbReference type="Proteomes" id="UP000017836">
    <property type="component" value="Unassembled WGS sequence"/>
</dbReference>
<feature type="coiled-coil region" evidence="1">
    <location>
        <begin position="65"/>
        <end position="92"/>
    </location>
</feature>